<name>A0A939GGF5_9BACT</name>
<accession>A0A939GGF5</accession>
<keyword evidence="2" id="KW-1185">Reference proteome</keyword>
<proteinExistence type="predicted"/>
<comment type="caution">
    <text evidence="1">The sequence shown here is derived from an EMBL/GenBank/DDBJ whole genome shotgun (WGS) entry which is preliminary data.</text>
</comment>
<dbReference type="Proteomes" id="UP000664034">
    <property type="component" value="Unassembled WGS sequence"/>
</dbReference>
<dbReference type="RefSeq" id="WP_207364862.1">
    <property type="nucleotide sequence ID" value="NZ_JAFMYV010000005.1"/>
</dbReference>
<dbReference type="EMBL" id="JAFMYV010000005">
    <property type="protein sequence ID" value="MBO0937318.1"/>
    <property type="molecule type" value="Genomic_DNA"/>
</dbReference>
<evidence type="ECO:0000313" key="2">
    <source>
        <dbReference type="Proteomes" id="UP000664034"/>
    </source>
</evidence>
<reference evidence="1" key="1">
    <citation type="submission" date="2021-03" db="EMBL/GenBank/DDBJ databases">
        <title>Fibrella sp. HMF5335 genome sequencing and assembly.</title>
        <authorList>
            <person name="Kang H."/>
            <person name="Kim H."/>
            <person name="Bae S."/>
            <person name="Joh K."/>
        </authorList>
    </citation>
    <scope>NUCLEOTIDE SEQUENCE</scope>
    <source>
        <strain evidence="1">HMF5335</strain>
    </source>
</reference>
<protein>
    <submittedName>
        <fullName evidence="1">Uncharacterized protein</fullName>
    </submittedName>
</protein>
<dbReference type="AlphaFoldDB" id="A0A939GGF5"/>
<gene>
    <name evidence="1" type="ORF">J2I47_12245</name>
</gene>
<evidence type="ECO:0000313" key="1">
    <source>
        <dbReference type="EMBL" id="MBO0937318.1"/>
    </source>
</evidence>
<sequence length="63" mass="7303">MEAIVDKELIRKSLKEMAVSEPEFVSTLMAEVADVLKETKRQKLERIVAQDFAEYETVFRKLA</sequence>
<organism evidence="1 2">
    <name type="scientific">Fibrella rubiginis</name>
    <dbReference type="NCBI Taxonomy" id="2817060"/>
    <lineage>
        <taxon>Bacteria</taxon>
        <taxon>Pseudomonadati</taxon>
        <taxon>Bacteroidota</taxon>
        <taxon>Cytophagia</taxon>
        <taxon>Cytophagales</taxon>
        <taxon>Spirosomataceae</taxon>
        <taxon>Fibrella</taxon>
    </lineage>
</organism>